<gene>
    <name evidence="1" type="ORF">COY96_00210</name>
</gene>
<evidence type="ECO:0000313" key="1">
    <source>
        <dbReference type="EMBL" id="PIY59728.1"/>
    </source>
</evidence>
<sequence>MIVFTKHAEYKFIILKRHKFLISKKQVIKTIEYPNLIDKSRLPLLIAQREIDRDYVLRVVYKKEFEIIKIITFYSGRKKQYEK</sequence>
<dbReference type="AlphaFoldDB" id="A0A2M7Q8I2"/>
<dbReference type="EMBL" id="PFKZ01000007">
    <property type="protein sequence ID" value="PIY59728.1"/>
    <property type="molecule type" value="Genomic_DNA"/>
</dbReference>
<comment type="caution">
    <text evidence="1">The sequence shown here is derived from an EMBL/GenBank/DDBJ whole genome shotgun (WGS) entry which is preliminary data.</text>
</comment>
<protein>
    <submittedName>
        <fullName evidence="1">DUF4258 domain-containing protein</fullName>
    </submittedName>
</protein>
<evidence type="ECO:0000313" key="2">
    <source>
        <dbReference type="Proteomes" id="UP000230363"/>
    </source>
</evidence>
<name>A0A2M7Q8I2_9BACT</name>
<reference evidence="2" key="1">
    <citation type="submission" date="2017-09" db="EMBL/GenBank/DDBJ databases">
        <title>Depth-based differentiation of microbial function through sediment-hosted aquifers and enrichment of novel symbionts in the deep terrestrial subsurface.</title>
        <authorList>
            <person name="Probst A.J."/>
            <person name="Ladd B."/>
            <person name="Jarett J.K."/>
            <person name="Geller-Mcgrath D.E."/>
            <person name="Sieber C.M.K."/>
            <person name="Emerson J.B."/>
            <person name="Anantharaman K."/>
            <person name="Thomas B.C."/>
            <person name="Malmstrom R."/>
            <person name="Stieglmeier M."/>
            <person name="Klingl A."/>
            <person name="Woyke T."/>
            <person name="Ryan C.M."/>
            <person name="Banfield J.F."/>
        </authorList>
    </citation>
    <scope>NUCLEOTIDE SEQUENCE [LARGE SCALE GENOMIC DNA]</scope>
</reference>
<proteinExistence type="predicted"/>
<accession>A0A2M7Q8I2</accession>
<organism evidence="1 2">
    <name type="scientific">Candidatus Wolfebacteria bacterium CG_4_10_14_0_8_um_filter_37_11</name>
    <dbReference type="NCBI Taxonomy" id="1975062"/>
    <lineage>
        <taxon>Bacteria</taxon>
        <taxon>Candidatus Wolfeibacteriota</taxon>
    </lineage>
</organism>
<dbReference type="Proteomes" id="UP000230363">
    <property type="component" value="Unassembled WGS sequence"/>
</dbReference>